<dbReference type="Gene3D" id="1.10.510.10">
    <property type="entry name" value="Transferase(Phosphotransferase) domain 1"/>
    <property type="match status" value="1"/>
</dbReference>
<dbReference type="InterPro" id="IPR011009">
    <property type="entry name" value="Kinase-like_dom_sf"/>
</dbReference>
<sequence length="594" mass="65681">MTEIVVRYYVFKNDLRPKERHVKILKTANIERLENVIGQSLNAEGRITLWKSKKNTGNTYSDLLERLHKAQNVLSKVCDELSDWEATVGSLVSASSFRSAKIPMLIAEILEQPRVNRDPSEESDLQSESGELVGMMRAQFRQTVTNVRSGPTPSLSAQPRNYIAFQNGTTPITDGRYGKSVNDPGIPVELFHPAFAEFRSVANDNTQQPPLDLIELTLDFMRGVARISTDEASRQGFTRRMLAEIISVGVVQTVNSNKSSADHIVLNMTHGAAALAVIEEKPELGHSGEGSVQGSFSYLQHWSDVQQEPLSLSCFCPSFIVSVAGPWISICGAVFTTKAVVQRLTDYIWLGNGRAIDDINTLRIARILLALRRGIASLSSFYDSLEIRNTAARFFPLATSFPQTLGDGSIALVRFQYLEPLKGIDSSCLAFLAINQETHERYVVKFVEQYGQHAHRLLADSNDAPKLLHCGSVWGDDGLDRGCQPRKMVVMEYVPGEVLAKKATSVVRSAVESVIQKLHSANLVHGDIRQPNILIAEGSGAPATRVKILDFDWAGIEGETKYPLNLSKMVDWAAGVRDYALIKKAHDLEMVSKL</sequence>
<feature type="domain" description="Protein kinase" evidence="1">
    <location>
        <begin position="399"/>
        <end position="594"/>
    </location>
</feature>
<dbReference type="SUPFAM" id="SSF56112">
    <property type="entry name" value="Protein kinase-like (PK-like)"/>
    <property type="match status" value="1"/>
</dbReference>
<dbReference type="AlphaFoldDB" id="A0A0D7BSQ4"/>
<dbReference type="STRING" id="1314674.A0A0D7BSQ4"/>
<dbReference type="OrthoDB" id="4062651at2759"/>
<dbReference type="Proteomes" id="UP000054007">
    <property type="component" value="Unassembled WGS sequence"/>
</dbReference>
<dbReference type="EMBL" id="KN880437">
    <property type="protein sequence ID" value="KIY73275.1"/>
    <property type="molecule type" value="Genomic_DNA"/>
</dbReference>
<name>A0A0D7BSQ4_9AGAR</name>
<accession>A0A0D7BSQ4</accession>
<reference evidence="2 3" key="1">
    <citation type="journal article" date="2015" name="Fungal Genet. Biol.">
        <title>Evolution of novel wood decay mechanisms in Agaricales revealed by the genome sequences of Fistulina hepatica and Cylindrobasidium torrendii.</title>
        <authorList>
            <person name="Floudas D."/>
            <person name="Held B.W."/>
            <person name="Riley R."/>
            <person name="Nagy L.G."/>
            <person name="Koehler G."/>
            <person name="Ransdell A.S."/>
            <person name="Younus H."/>
            <person name="Chow J."/>
            <person name="Chiniquy J."/>
            <person name="Lipzen A."/>
            <person name="Tritt A."/>
            <person name="Sun H."/>
            <person name="Haridas S."/>
            <person name="LaButti K."/>
            <person name="Ohm R.A."/>
            <person name="Kues U."/>
            <person name="Blanchette R.A."/>
            <person name="Grigoriev I.V."/>
            <person name="Minto R.E."/>
            <person name="Hibbett D.S."/>
        </authorList>
    </citation>
    <scope>NUCLEOTIDE SEQUENCE [LARGE SCALE GENOMIC DNA]</scope>
    <source>
        <strain evidence="2 3">FP15055 ss-10</strain>
    </source>
</reference>
<dbReference type="InterPro" id="IPR000719">
    <property type="entry name" value="Prot_kinase_dom"/>
</dbReference>
<organism evidence="2 3">
    <name type="scientific">Cylindrobasidium torrendii FP15055 ss-10</name>
    <dbReference type="NCBI Taxonomy" id="1314674"/>
    <lineage>
        <taxon>Eukaryota</taxon>
        <taxon>Fungi</taxon>
        <taxon>Dikarya</taxon>
        <taxon>Basidiomycota</taxon>
        <taxon>Agaricomycotina</taxon>
        <taxon>Agaricomycetes</taxon>
        <taxon>Agaricomycetidae</taxon>
        <taxon>Agaricales</taxon>
        <taxon>Marasmiineae</taxon>
        <taxon>Physalacriaceae</taxon>
        <taxon>Cylindrobasidium</taxon>
    </lineage>
</organism>
<dbReference type="PROSITE" id="PS50011">
    <property type="entry name" value="PROTEIN_KINASE_DOM"/>
    <property type="match status" value="1"/>
</dbReference>
<protein>
    <recommendedName>
        <fullName evidence="1">Protein kinase domain-containing protein</fullName>
    </recommendedName>
</protein>
<gene>
    <name evidence="2" type="ORF">CYLTODRAFT_440083</name>
</gene>
<evidence type="ECO:0000313" key="3">
    <source>
        <dbReference type="Proteomes" id="UP000054007"/>
    </source>
</evidence>
<dbReference type="GO" id="GO:0004672">
    <property type="term" value="F:protein kinase activity"/>
    <property type="evidence" value="ECO:0007669"/>
    <property type="project" value="InterPro"/>
</dbReference>
<proteinExistence type="predicted"/>
<keyword evidence="3" id="KW-1185">Reference proteome</keyword>
<dbReference type="Gene3D" id="3.30.200.20">
    <property type="entry name" value="Phosphorylase Kinase, domain 1"/>
    <property type="match status" value="1"/>
</dbReference>
<evidence type="ECO:0000313" key="2">
    <source>
        <dbReference type="EMBL" id="KIY73275.1"/>
    </source>
</evidence>
<dbReference type="GO" id="GO:0005524">
    <property type="term" value="F:ATP binding"/>
    <property type="evidence" value="ECO:0007669"/>
    <property type="project" value="InterPro"/>
</dbReference>
<evidence type="ECO:0000259" key="1">
    <source>
        <dbReference type="PROSITE" id="PS50011"/>
    </source>
</evidence>